<evidence type="ECO:0000256" key="2">
    <source>
        <dbReference type="ARBA" id="ARBA00022771"/>
    </source>
</evidence>
<reference evidence="5" key="3">
    <citation type="submission" date="2025-09" db="UniProtKB">
        <authorList>
            <consortium name="Ensembl"/>
        </authorList>
    </citation>
    <scope>IDENTIFICATION</scope>
    <source>
        <strain evidence="5">Guanapo</strain>
    </source>
</reference>
<dbReference type="Bgee" id="ENSPREG00000020664">
    <property type="expression patterns" value="Expressed in caudal fin"/>
</dbReference>
<dbReference type="GeneTree" id="ENSGT01150000286922"/>
<reference evidence="6" key="1">
    <citation type="submission" date="2013-11" db="EMBL/GenBank/DDBJ databases">
        <title>The genomic landscape of the Guanapo guppy.</title>
        <authorList>
            <person name="Kuenstner A."/>
            <person name="Dreyer C."/>
        </authorList>
    </citation>
    <scope>NUCLEOTIDE SEQUENCE</scope>
    <source>
        <strain evidence="6">Guanapo</strain>
    </source>
</reference>
<keyword evidence="2" id="KW-0863">Zinc-finger</keyword>
<dbReference type="InterPro" id="IPR006574">
    <property type="entry name" value="PRY"/>
</dbReference>
<dbReference type="InterPro" id="IPR003879">
    <property type="entry name" value="Butyrophylin_SPRY"/>
</dbReference>
<dbReference type="PANTHER" id="PTHR25465">
    <property type="entry name" value="B-BOX DOMAIN CONTAINING"/>
    <property type="match status" value="1"/>
</dbReference>
<dbReference type="Ensembl" id="ENSPRET00000030893.1">
    <property type="protein sequence ID" value="ENSPREP00000030548.1"/>
    <property type="gene ID" value="ENSPREG00000020664.1"/>
</dbReference>
<dbReference type="InterPro" id="IPR003877">
    <property type="entry name" value="SPRY_dom"/>
</dbReference>
<sequence>MVSGSSIFCLKATELEKGTHSPSLFPCLDPNTAFENLLLSEENTKVTWTKKAQEYPYRTERFTKYDQVLCAEGLSGVCYWEVEWKGPRVEVAVCYKGKDSCFGHNTLSWKIICSPSGCTFWHNSLHKGLIPPAQSRRVGVHLEYNEGKLSFYSVSRFGELTLLHRVQTTFSEPLSPGFSVDLGASLTMCTF</sequence>
<accession>A0A3P9Q9Q9</accession>
<keyword evidence="3" id="KW-0862">Zinc</keyword>
<evidence type="ECO:0000259" key="4">
    <source>
        <dbReference type="PROSITE" id="PS50188"/>
    </source>
</evidence>
<evidence type="ECO:0000256" key="3">
    <source>
        <dbReference type="ARBA" id="ARBA00022833"/>
    </source>
</evidence>
<keyword evidence="6" id="KW-1185">Reference proteome</keyword>
<dbReference type="InterPro" id="IPR013320">
    <property type="entry name" value="ConA-like_dom_sf"/>
</dbReference>
<dbReference type="PROSITE" id="PS50188">
    <property type="entry name" value="B302_SPRY"/>
    <property type="match status" value="1"/>
</dbReference>
<evidence type="ECO:0000313" key="6">
    <source>
        <dbReference type="Proteomes" id="UP000242638"/>
    </source>
</evidence>
<dbReference type="SMART" id="SM00589">
    <property type="entry name" value="PRY"/>
    <property type="match status" value="1"/>
</dbReference>
<dbReference type="Pfam" id="PF00622">
    <property type="entry name" value="SPRY"/>
    <property type="match status" value="1"/>
</dbReference>
<dbReference type="InterPro" id="IPR051051">
    <property type="entry name" value="E3_ubiq-ligase_TRIM/RNF"/>
</dbReference>
<keyword evidence="1" id="KW-0479">Metal-binding</keyword>
<reference evidence="5" key="2">
    <citation type="submission" date="2025-08" db="UniProtKB">
        <authorList>
            <consortium name="Ensembl"/>
        </authorList>
    </citation>
    <scope>IDENTIFICATION</scope>
    <source>
        <strain evidence="5">Guanapo</strain>
    </source>
</reference>
<dbReference type="SUPFAM" id="SSF49899">
    <property type="entry name" value="Concanavalin A-like lectins/glucanases"/>
    <property type="match status" value="1"/>
</dbReference>
<organism evidence="5 6">
    <name type="scientific">Poecilia reticulata</name>
    <name type="common">Guppy</name>
    <name type="synonym">Acanthophacelus reticulatus</name>
    <dbReference type="NCBI Taxonomy" id="8081"/>
    <lineage>
        <taxon>Eukaryota</taxon>
        <taxon>Metazoa</taxon>
        <taxon>Chordata</taxon>
        <taxon>Craniata</taxon>
        <taxon>Vertebrata</taxon>
        <taxon>Euteleostomi</taxon>
        <taxon>Actinopterygii</taxon>
        <taxon>Neopterygii</taxon>
        <taxon>Teleostei</taxon>
        <taxon>Neoteleostei</taxon>
        <taxon>Acanthomorphata</taxon>
        <taxon>Ovalentaria</taxon>
        <taxon>Atherinomorphae</taxon>
        <taxon>Cyprinodontiformes</taxon>
        <taxon>Poeciliidae</taxon>
        <taxon>Poeciliinae</taxon>
        <taxon>Poecilia</taxon>
    </lineage>
</organism>
<dbReference type="GO" id="GO:0008270">
    <property type="term" value="F:zinc ion binding"/>
    <property type="evidence" value="ECO:0007669"/>
    <property type="project" value="UniProtKB-KW"/>
</dbReference>
<dbReference type="InterPro" id="IPR001870">
    <property type="entry name" value="B30.2/SPRY"/>
</dbReference>
<dbReference type="PRINTS" id="PR01407">
    <property type="entry name" value="BUTYPHLNCDUF"/>
</dbReference>
<dbReference type="InterPro" id="IPR043136">
    <property type="entry name" value="B30.2/SPRY_sf"/>
</dbReference>
<evidence type="ECO:0000256" key="1">
    <source>
        <dbReference type="ARBA" id="ARBA00022723"/>
    </source>
</evidence>
<name>A0A3P9Q9Q9_POERE</name>
<dbReference type="GO" id="GO:0005737">
    <property type="term" value="C:cytoplasm"/>
    <property type="evidence" value="ECO:0007669"/>
    <property type="project" value="UniProtKB-ARBA"/>
</dbReference>
<protein>
    <recommendedName>
        <fullName evidence="4">B30.2/SPRY domain-containing protein</fullName>
    </recommendedName>
</protein>
<dbReference type="Pfam" id="PF13765">
    <property type="entry name" value="PRY"/>
    <property type="match status" value="1"/>
</dbReference>
<dbReference type="AlphaFoldDB" id="A0A3P9Q9Q9"/>
<feature type="domain" description="B30.2/SPRY" evidence="4">
    <location>
        <begin position="6"/>
        <end position="191"/>
    </location>
</feature>
<proteinExistence type="predicted"/>
<dbReference type="PANTHER" id="PTHR25465:SF14">
    <property type="entry name" value="E3 UBIQUITIN-PROTEIN LIGASE TRIM65"/>
    <property type="match status" value="1"/>
</dbReference>
<dbReference type="Proteomes" id="UP000242638">
    <property type="component" value="Unassembled WGS sequence"/>
</dbReference>
<evidence type="ECO:0000313" key="5">
    <source>
        <dbReference type="Ensembl" id="ENSPREP00000030548.1"/>
    </source>
</evidence>
<dbReference type="Gene3D" id="2.60.120.920">
    <property type="match status" value="1"/>
</dbReference>